<dbReference type="eggNOG" id="COG1131">
    <property type="taxonomic scope" value="Bacteria"/>
</dbReference>
<keyword evidence="4" id="KW-0378">Hydrolase</keyword>
<dbReference type="Proteomes" id="UP000007488">
    <property type="component" value="Chromosome"/>
</dbReference>
<dbReference type="RefSeq" id="WP_013623385.1">
    <property type="nucleotide sequence ID" value="NC_015172.1"/>
</dbReference>
<feature type="domain" description="ABC transporter" evidence="3">
    <location>
        <begin position="2"/>
        <end position="220"/>
    </location>
</feature>
<dbReference type="InterPro" id="IPR027417">
    <property type="entry name" value="P-loop_NTPase"/>
</dbReference>
<evidence type="ECO:0000313" key="4">
    <source>
        <dbReference type="EMBL" id="ADY54514.1"/>
    </source>
</evidence>
<evidence type="ECO:0000313" key="5">
    <source>
        <dbReference type="Proteomes" id="UP000007488"/>
    </source>
</evidence>
<dbReference type="STRING" id="645991.Sgly_0143"/>
<dbReference type="PANTHER" id="PTHR43038">
    <property type="entry name" value="ATP-BINDING CASSETTE, SUB-FAMILY H, MEMBER 1"/>
    <property type="match status" value="1"/>
</dbReference>
<dbReference type="KEGG" id="sgy:Sgly_0143"/>
<protein>
    <submittedName>
        <fullName evidence="4">Sulfate-transporting ATPase</fullName>
        <ecNumber evidence="4">3.6.3.25</ecNumber>
    </submittedName>
</protein>
<dbReference type="GO" id="GO:0016887">
    <property type="term" value="F:ATP hydrolysis activity"/>
    <property type="evidence" value="ECO:0007669"/>
    <property type="project" value="InterPro"/>
</dbReference>
<dbReference type="CDD" id="cd03230">
    <property type="entry name" value="ABC_DR_subfamily_A"/>
    <property type="match status" value="1"/>
</dbReference>
<evidence type="ECO:0000256" key="1">
    <source>
        <dbReference type="ARBA" id="ARBA00022741"/>
    </source>
</evidence>
<organism evidence="4 5">
    <name type="scientific">Syntrophobotulus glycolicus (strain DSM 8271 / FlGlyR)</name>
    <dbReference type="NCBI Taxonomy" id="645991"/>
    <lineage>
        <taxon>Bacteria</taxon>
        <taxon>Bacillati</taxon>
        <taxon>Bacillota</taxon>
        <taxon>Clostridia</taxon>
        <taxon>Eubacteriales</taxon>
        <taxon>Desulfitobacteriaceae</taxon>
        <taxon>Syntrophobotulus</taxon>
    </lineage>
</organism>
<dbReference type="Pfam" id="PF00005">
    <property type="entry name" value="ABC_tran"/>
    <property type="match status" value="1"/>
</dbReference>
<name>F0SVN8_SYNGF</name>
<dbReference type="InterPro" id="IPR003439">
    <property type="entry name" value="ABC_transporter-like_ATP-bd"/>
</dbReference>
<evidence type="ECO:0000256" key="2">
    <source>
        <dbReference type="ARBA" id="ARBA00022840"/>
    </source>
</evidence>
<dbReference type="SMART" id="SM00382">
    <property type="entry name" value="AAA"/>
    <property type="match status" value="1"/>
</dbReference>
<gene>
    <name evidence="4" type="ordered locus">Sgly_0143</name>
</gene>
<dbReference type="HOGENOM" id="CLU_000604_1_2_9"/>
<accession>F0SVN8</accession>
<dbReference type="PANTHER" id="PTHR43038:SF3">
    <property type="entry name" value="ABC TRANSPORTER G FAMILY MEMBER 20 ISOFORM X1"/>
    <property type="match status" value="1"/>
</dbReference>
<sequence>MIRAEGISKSFGQIEAVKQIDMIVSEGEIVGLVGPDGAGKTTLMRILVDLLVPDEGSVRVFGREYGYMPQRFSLYGDLKVIENLIFFGSLYGLSKKIIAQRSEEILALTNLAQFKDRFADNLSGGMKQKLALTCALVTRPRLLILDEPTYGVDPESRKEFWKILYDLNGQGLTILVSTPYMDEAELCTKVAFMDKGRFTAFDSPKKLKEEFPGEVWEIGSDSRDPGVFDHVPGIKDSSLFGDRYRLITESCDGQAFEQMISSMLKEAGYGLEFIRQVPSSMEDVFVMLSGGE</sequence>
<dbReference type="Gene3D" id="3.40.50.300">
    <property type="entry name" value="P-loop containing nucleotide triphosphate hydrolases"/>
    <property type="match status" value="1"/>
</dbReference>
<keyword evidence="5" id="KW-1185">Reference proteome</keyword>
<dbReference type="PROSITE" id="PS50893">
    <property type="entry name" value="ABC_TRANSPORTER_2"/>
    <property type="match status" value="1"/>
</dbReference>
<dbReference type="GO" id="GO:0005524">
    <property type="term" value="F:ATP binding"/>
    <property type="evidence" value="ECO:0007669"/>
    <property type="project" value="UniProtKB-KW"/>
</dbReference>
<keyword evidence="1" id="KW-0547">Nucleotide-binding</keyword>
<dbReference type="SUPFAM" id="SSF52540">
    <property type="entry name" value="P-loop containing nucleoside triphosphate hydrolases"/>
    <property type="match status" value="1"/>
</dbReference>
<dbReference type="EC" id="3.6.3.25" evidence="4"/>
<dbReference type="EMBL" id="CP002547">
    <property type="protein sequence ID" value="ADY54514.1"/>
    <property type="molecule type" value="Genomic_DNA"/>
</dbReference>
<keyword evidence="2" id="KW-0067">ATP-binding</keyword>
<dbReference type="InterPro" id="IPR003593">
    <property type="entry name" value="AAA+_ATPase"/>
</dbReference>
<evidence type="ECO:0000259" key="3">
    <source>
        <dbReference type="PROSITE" id="PS50893"/>
    </source>
</evidence>
<reference evidence="4 5" key="1">
    <citation type="journal article" date="2011" name="Stand. Genomic Sci.">
        <title>Complete genome sequence of Syntrophobotulus glycolicus type strain (FlGlyR).</title>
        <authorList>
            <person name="Han C."/>
            <person name="Mwirichia R."/>
            <person name="Chertkov O."/>
            <person name="Held B."/>
            <person name="Lapidus A."/>
            <person name="Nolan M."/>
            <person name="Lucas S."/>
            <person name="Hammon N."/>
            <person name="Deshpande S."/>
            <person name="Cheng J.F."/>
            <person name="Tapia R."/>
            <person name="Goodwin L."/>
            <person name="Pitluck S."/>
            <person name="Huntemann M."/>
            <person name="Liolios K."/>
            <person name="Ivanova N."/>
            <person name="Pagani I."/>
            <person name="Mavromatis K."/>
            <person name="Ovchinikova G."/>
            <person name="Pati A."/>
            <person name="Chen A."/>
            <person name="Palaniappan K."/>
            <person name="Land M."/>
            <person name="Hauser L."/>
            <person name="Brambilla E.M."/>
            <person name="Rohde M."/>
            <person name="Spring S."/>
            <person name="Sikorski J."/>
            <person name="Goker M."/>
            <person name="Woyke T."/>
            <person name="Bristow J."/>
            <person name="Eisen J.A."/>
            <person name="Markowitz V."/>
            <person name="Hugenholtz P."/>
            <person name="Kyrpides N.C."/>
            <person name="Klenk H.P."/>
            <person name="Detter J.C."/>
        </authorList>
    </citation>
    <scope>NUCLEOTIDE SEQUENCE [LARGE SCALE GENOMIC DNA]</scope>
    <source>
        <strain evidence="5">DSM 8271 / FlGlyR</strain>
    </source>
</reference>
<proteinExistence type="predicted"/>
<dbReference type="AlphaFoldDB" id="F0SVN8"/>
<dbReference type="OrthoDB" id="9804819at2"/>
<reference evidence="5" key="2">
    <citation type="submission" date="2011-02" db="EMBL/GenBank/DDBJ databases">
        <title>The complete genome of Syntrophobotulus glycolicus DSM 8271.</title>
        <authorList>
            <person name="Lucas S."/>
            <person name="Copeland A."/>
            <person name="Lapidus A."/>
            <person name="Bruce D."/>
            <person name="Goodwin L."/>
            <person name="Pitluck S."/>
            <person name="Kyrpides N."/>
            <person name="Mavromatis K."/>
            <person name="Pagani I."/>
            <person name="Ivanova N."/>
            <person name="Mikhailova N."/>
            <person name="Chertkov O."/>
            <person name="Held B."/>
            <person name="Detter J.C."/>
            <person name="Tapia R."/>
            <person name="Han C."/>
            <person name="Land M."/>
            <person name="Hauser L."/>
            <person name="Markowitz V."/>
            <person name="Cheng J.-F."/>
            <person name="Hugenholtz P."/>
            <person name="Woyke T."/>
            <person name="Wu D."/>
            <person name="Spring S."/>
            <person name="Schroeder M."/>
            <person name="Brambilla E."/>
            <person name="Klenk H.-P."/>
            <person name="Eisen J.A."/>
        </authorList>
    </citation>
    <scope>NUCLEOTIDE SEQUENCE [LARGE SCALE GENOMIC DNA]</scope>
    <source>
        <strain evidence="5">DSM 8271 / FlGlyR</strain>
    </source>
</reference>